<evidence type="ECO:0000256" key="2">
    <source>
        <dbReference type="ARBA" id="ARBA00009810"/>
    </source>
</evidence>
<evidence type="ECO:0000256" key="3">
    <source>
        <dbReference type="ARBA" id="ARBA00022448"/>
    </source>
</evidence>
<dbReference type="Proteomes" id="UP001367771">
    <property type="component" value="Unassembled WGS sequence"/>
</dbReference>
<reference evidence="20 21" key="1">
    <citation type="journal article" date="2013" name="Int. J. Syst. Evol. Microbiol.">
        <title>Sphingomonas kyungheensis sp. nov., a bacterium with ginsenoside-converting activity isolated from soil of a ginseng field.</title>
        <authorList>
            <person name="Son H.M."/>
            <person name="Yang J.E."/>
            <person name="Park Y."/>
            <person name="Han C.K."/>
            <person name="Kim S.G."/>
            <person name="Kook M."/>
            <person name="Yi T.H."/>
        </authorList>
    </citation>
    <scope>NUCLEOTIDE SEQUENCE [LARGE SCALE GENOMIC DNA]</scope>
    <source>
        <strain evidence="20 21">LMG 26582</strain>
    </source>
</reference>
<dbReference type="PANTHER" id="PTHR32552:SF68">
    <property type="entry name" value="FERRICHROME OUTER MEMBRANE TRANSPORTER_PHAGE RECEPTOR"/>
    <property type="match status" value="1"/>
</dbReference>
<feature type="domain" description="TonB-dependent receptor plug" evidence="19">
    <location>
        <begin position="69"/>
        <end position="168"/>
    </location>
</feature>
<dbReference type="InterPro" id="IPR000531">
    <property type="entry name" value="Beta-barrel_TonB"/>
</dbReference>
<sequence length="706" mass="76280">MRSTLLLAGAALAALIPSSIRAETGQHHADAAAQQSTPAGDQREASDDILVEGRRDDTYAGTKTATPILQVPQPLTVITDGLYRAQGAINIADTVRYAAGVSAGSYGRDTRVDSFKIRGVDALQFRDGMRDIAAVYASITADPYNFSRVEIVRGPASVLFGQGAIGGIINLVSKTPNFADAGEVGVTYGSYGRKEVLADLNGVAGSTVAGRIVARVREAGTYVAHVPDDRVLLAPSLTWRPSSRSEVTLIGLYQKDDSGSTSNFLPIVGTLRANRDNPPLPRYLFLGKPGYDRYAGRLLQGGAAVTHHVSDAVTLSLKARYIDSHLDYFTHYTNSYSNPADPYLPGSNGRRIGLYASSVVARMAVFSTDNTLQARFHTGEAIEHRLLAGVDYSWNRVGKSSNLARQVIDLYAIDRAAIIEPPLVAPFSRSEQTQLGLYLQDQIRLWNRISVVLGTRHDRVRGATLQRASGETERTRDTATTYRAGIIGELAAGISPFLSYTESFQPIAGETSSGAAFKPQTGTQYETGVKWQPEPATLVTVTAFRIRERNRPVADPANPLGQIQAGALTTRGFEVEATRSLPGRTELTLAYGHNHLTGDSVASGWAAEDVASAWGSKTFVGQLADLRLGVGIRYLGEQVSSSPVWTIVTPGRTMIDALAELERDRWRLSLNATNLLDKRVFAICLARGDCFNTAPRNVMLSLGYRF</sequence>
<proteinExistence type="inferred from homology"/>
<keyword evidence="3 14" id="KW-0813">Transport</keyword>
<feature type="domain" description="TonB-dependent receptor-like beta-barrel" evidence="18">
    <location>
        <begin position="240"/>
        <end position="675"/>
    </location>
</feature>
<comment type="similarity">
    <text evidence="2 14 15">Belongs to the TonB-dependent receptor family.</text>
</comment>
<dbReference type="InterPro" id="IPR010105">
    <property type="entry name" value="TonB_sidphr_rcpt"/>
</dbReference>
<dbReference type="SUPFAM" id="SSF56935">
    <property type="entry name" value="Porins"/>
    <property type="match status" value="1"/>
</dbReference>
<evidence type="ECO:0000256" key="1">
    <source>
        <dbReference type="ARBA" id="ARBA00004571"/>
    </source>
</evidence>
<organism evidence="20 21">
    <name type="scientific">Sphingomonas kyungheensis</name>
    <dbReference type="NCBI Taxonomy" id="1069987"/>
    <lineage>
        <taxon>Bacteria</taxon>
        <taxon>Pseudomonadati</taxon>
        <taxon>Pseudomonadota</taxon>
        <taxon>Alphaproteobacteria</taxon>
        <taxon>Sphingomonadales</taxon>
        <taxon>Sphingomonadaceae</taxon>
        <taxon>Sphingomonas</taxon>
    </lineage>
</organism>
<evidence type="ECO:0000313" key="21">
    <source>
        <dbReference type="Proteomes" id="UP001367771"/>
    </source>
</evidence>
<dbReference type="InterPro" id="IPR039426">
    <property type="entry name" value="TonB-dep_rcpt-like"/>
</dbReference>
<keyword evidence="5" id="KW-0410">Iron transport</keyword>
<keyword evidence="11 14" id="KW-0472">Membrane</keyword>
<dbReference type="RefSeq" id="WP_336544464.1">
    <property type="nucleotide sequence ID" value="NZ_JBBBDM010000001.1"/>
</dbReference>
<keyword evidence="8" id="KW-0408">Iron</keyword>
<keyword evidence="13 14" id="KW-0998">Cell outer membrane</keyword>
<dbReference type="InterPro" id="IPR012910">
    <property type="entry name" value="Plug_dom"/>
</dbReference>
<comment type="subcellular location">
    <subcellularLocation>
        <location evidence="1 14">Cell outer membrane</location>
        <topology evidence="1 14">Multi-pass membrane protein</topology>
    </subcellularLocation>
</comment>
<dbReference type="PROSITE" id="PS52016">
    <property type="entry name" value="TONB_DEPENDENT_REC_3"/>
    <property type="match status" value="1"/>
</dbReference>
<name>A0ABU8GZ16_9SPHN</name>
<keyword evidence="12 20" id="KW-0675">Receptor</keyword>
<dbReference type="InterPro" id="IPR037066">
    <property type="entry name" value="Plug_dom_sf"/>
</dbReference>
<dbReference type="EMBL" id="JBBBDM010000001">
    <property type="protein sequence ID" value="MEI5686085.1"/>
    <property type="molecule type" value="Genomic_DNA"/>
</dbReference>
<evidence type="ECO:0000256" key="14">
    <source>
        <dbReference type="PROSITE-ProRule" id="PRU01360"/>
    </source>
</evidence>
<evidence type="ECO:0000313" key="20">
    <source>
        <dbReference type="EMBL" id="MEI5686085.1"/>
    </source>
</evidence>
<evidence type="ECO:0000256" key="7">
    <source>
        <dbReference type="ARBA" id="ARBA00022729"/>
    </source>
</evidence>
<dbReference type="CDD" id="cd01347">
    <property type="entry name" value="ligand_gated_channel"/>
    <property type="match status" value="1"/>
</dbReference>
<evidence type="ECO:0000256" key="8">
    <source>
        <dbReference type="ARBA" id="ARBA00023004"/>
    </source>
</evidence>
<evidence type="ECO:0000256" key="15">
    <source>
        <dbReference type="RuleBase" id="RU003357"/>
    </source>
</evidence>
<dbReference type="Pfam" id="PF00593">
    <property type="entry name" value="TonB_dep_Rec_b-barrel"/>
    <property type="match status" value="1"/>
</dbReference>
<evidence type="ECO:0000256" key="13">
    <source>
        <dbReference type="ARBA" id="ARBA00023237"/>
    </source>
</evidence>
<feature type="region of interest" description="Disordered" evidence="16">
    <location>
        <begin position="25"/>
        <end position="45"/>
    </location>
</feature>
<dbReference type="Gene3D" id="2.170.130.10">
    <property type="entry name" value="TonB-dependent receptor, plug domain"/>
    <property type="match status" value="1"/>
</dbReference>
<evidence type="ECO:0000256" key="16">
    <source>
        <dbReference type="SAM" id="MobiDB-lite"/>
    </source>
</evidence>
<protein>
    <submittedName>
        <fullName evidence="20">TonB-dependent siderophore receptor</fullName>
    </submittedName>
</protein>
<evidence type="ECO:0000256" key="12">
    <source>
        <dbReference type="ARBA" id="ARBA00023170"/>
    </source>
</evidence>
<dbReference type="PANTHER" id="PTHR32552">
    <property type="entry name" value="FERRICHROME IRON RECEPTOR-RELATED"/>
    <property type="match status" value="1"/>
</dbReference>
<dbReference type="NCBIfam" id="TIGR01783">
    <property type="entry name" value="TonB-siderophor"/>
    <property type="match status" value="1"/>
</dbReference>
<keyword evidence="9" id="KW-0406">Ion transport</keyword>
<evidence type="ECO:0000256" key="5">
    <source>
        <dbReference type="ARBA" id="ARBA00022496"/>
    </source>
</evidence>
<evidence type="ECO:0000259" key="19">
    <source>
        <dbReference type="Pfam" id="PF07715"/>
    </source>
</evidence>
<keyword evidence="10 15" id="KW-0798">TonB box</keyword>
<comment type="caution">
    <text evidence="20">The sequence shown here is derived from an EMBL/GenBank/DDBJ whole genome shotgun (WGS) entry which is preliminary data.</text>
</comment>
<evidence type="ECO:0000256" key="17">
    <source>
        <dbReference type="SAM" id="SignalP"/>
    </source>
</evidence>
<keyword evidence="4 14" id="KW-1134">Transmembrane beta strand</keyword>
<evidence type="ECO:0000256" key="6">
    <source>
        <dbReference type="ARBA" id="ARBA00022692"/>
    </source>
</evidence>
<dbReference type="Gene3D" id="2.40.170.20">
    <property type="entry name" value="TonB-dependent receptor, beta-barrel domain"/>
    <property type="match status" value="1"/>
</dbReference>
<evidence type="ECO:0000256" key="9">
    <source>
        <dbReference type="ARBA" id="ARBA00023065"/>
    </source>
</evidence>
<gene>
    <name evidence="20" type="ORF">V8201_03225</name>
</gene>
<evidence type="ECO:0000256" key="4">
    <source>
        <dbReference type="ARBA" id="ARBA00022452"/>
    </source>
</evidence>
<keyword evidence="7 17" id="KW-0732">Signal</keyword>
<evidence type="ECO:0000256" key="10">
    <source>
        <dbReference type="ARBA" id="ARBA00023077"/>
    </source>
</evidence>
<dbReference type="Pfam" id="PF07715">
    <property type="entry name" value="Plug"/>
    <property type="match status" value="1"/>
</dbReference>
<keyword evidence="6 14" id="KW-0812">Transmembrane</keyword>
<keyword evidence="21" id="KW-1185">Reference proteome</keyword>
<feature type="signal peptide" evidence="17">
    <location>
        <begin position="1"/>
        <end position="22"/>
    </location>
</feature>
<evidence type="ECO:0000259" key="18">
    <source>
        <dbReference type="Pfam" id="PF00593"/>
    </source>
</evidence>
<dbReference type="InterPro" id="IPR036942">
    <property type="entry name" value="Beta-barrel_TonB_sf"/>
</dbReference>
<evidence type="ECO:0000256" key="11">
    <source>
        <dbReference type="ARBA" id="ARBA00023136"/>
    </source>
</evidence>
<accession>A0ABU8GZ16</accession>
<feature type="chain" id="PRO_5045845228" evidence="17">
    <location>
        <begin position="23"/>
        <end position="706"/>
    </location>
</feature>